<keyword evidence="1" id="KW-0472">Membrane</keyword>
<gene>
    <name evidence="2" type="ORF">NVIE_001880</name>
</gene>
<sequence length="72" mass="7463">MGILRQVAGLKGAHAKWLQYAGIGAGISLAGGLILDIPLAQIAVTMALTAGLVFSGFAMQSVGRQREKAIRQ</sequence>
<dbReference type="AlphaFoldDB" id="A0A060HLA5"/>
<evidence type="ECO:0000256" key="1">
    <source>
        <dbReference type="SAM" id="Phobius"/>
    </source>
</evidence>
<dbReference type="KEGG" id="nvn:NVIE_001880"/>
<keyword evidence="3" id="KW-1185">Reference proteome</keyword>
<organism evidence="2 3">
    <name type="scientific">Nitrososphaera viennensis EN76</name>
    <dbReference type="NCBI Taxonomy" id="926571"/>
    <lineage>
        <taxon>Archaea</taxon>
        <taxon>Nitrososphaerota</taxon>
        <taxon>Nitrososphaeria</taxon>
        <taxon>Nitrososphaerales</taxon>
        <taxon>Nitrososphaeraceae</taxon>
        <taxon>Nitrososphaera</taxon>
    </lineage>
</organism>
<dbReference type="Proteomes" id="UP000027093">
    <property type="component" value="Chromosome"/>
</dbReference>
<reference evidence="2 3" key="1">
    <citation type="journal article" date="2014" name="Int. J. Syst. Evol. Microbiol.">
        <title>Nitrososphaera viennensis gen. nov., sp. nov., an aerobic and mesophilic, ammonia-oxidizing archaeon from soil and a member of the archaeal phylum Thaumarchaeota.</title>
        <authorList>
            <person name="Stieglmeier M."/>
            <person name="Klingl A."/>
            <person name="Alves R.J."/>
            <person name="Rittmann S.K."/>
            <person name="Melcher M."/>
            <person name="Leisch N."/>
            <person name="Schleper C."/>
        </authorList>
    </citation>
    <scope>NUCLEOTIDE SEQUENCE [LARGE SCALE GENOMIC DNA]</scope>
    <source>
        <strain evidence="2">EN76</strain>
    </source>
</reference>
<keyword evidence="1" id="KW-1133">Transmembrane helix</keyword>
<accession>A0A060HLA5</accession>
<feature type="transmembrane region" description="Helical" evidence="1">
    <location>
        <begin position="17"/>
        <end position="35"/>
    </location>
</feature>
<feature type="transmembrane region" description="Helical" evidence="1">
    <location>
        <begin position="41"/>
        <end position="62"/>
    </location>
</feature>
<keyword evidence="1" id="KW-0812">Transmembrane</keyword>
<dbReference type="EMBL" id="CP007536">
    <property type="protein sequence ID" value="AIC14371.1"/>
    <property type="molecule type" value="Genomic_DNA"/>
</dbReference>
<dbReference type="STRING" id="926571.NVIE_001880"/>
<evidence type="ECO:0000313" key="2">
    <source>
        <dbReference type="EMBL" id="AIC14371.1"/>
    </source>
</evidence>
<dbReference type="HOGENOM" id="CLU_2712977_0_0_2"/>
<protein>
    <submittedName>
        <fullName evidence="2">Uncharacterized protein</fullName>
    </submittedName>
</protein>
<evidence type="ECO:0000313" key="3">
    <source>
        <dbReference type="Proteomes" id="UP000027093"/>
    </source>
</evidence>
<name>A0A060HLA5_9ARCH</name>
<proteinExistence type="predicted"/>